<evidence type="ECO:0000256" key="1">
    <source>
        <dbReference type="SAM" id="MobiDB-lite"/>
    </source>
</evidence>
<dbReference type="AlphaFoldDB" id="A0AAC9ANH4"/>
<sequence length="246" mass="27016">MRFLIYLAAIVIALVAAHFIKKNRNGKWTELSARRGWQWIGDAKPRIDERLPGGIFVLGRSHTDEYVMNGVFDGLHITSGIYSYRTGAGRYSTTYSQRYVTTPAPQTPSLQLVHGTWWINRKATAIKFPDEEFNKRWNITGDEGFARAVITPQVAQFLMAQGKNIGFIIGGGTVTSWVRGTTGKVDEERMDQACRQLCAFVHAIPESVKSAFPQGFPRPDGSGPAPLPGAPVPGAIGPGMQQPGQN</sequence>
<organism evidence="2 4">
    <name type="scientific">Acidipropionibacterium acidipropionici</name>
    <dbReference type="NCBI Taxonomy" id="1748"/>
    <lineage>
        <taxon>Bacteria</taxon>
        <taxon>Bacillati</taxon>
        <taxon>Actinomycetota</taxon>
        <taxon>Actinomycetes</taxon>
        <taxon>Propionibacteriales</taxon>
        <taxon>Propionibacteriaceae</taxon>
        <taxon>Acidipropionibacterium</taxon>
    </lineage>
</organism>
<dbReference type="EMBL" id="CP015970">
    <property type="protein sequence ID" value="AOZ47061.1"/>
    <property type="molecule type" value="Genomic_DNA"/>
</dbReference>
<evidence type="ECO:0000313" key="4">
    <source>
        <dbReference type="Proteomes" id="UP000075221"/>
    </source>
</evidence>
<keyword evidence="5" id="KW-1185">Reference proteome</keyword>
<dbReference type="Proteomes" id="UP000178666">
    <property type="component" value="Chromosome"/>
</dbReference>
<name>A0AAC9ANH4_9ACTN</name>
<reference evidence="2 4" key="2">
    <citation type="submission" date="2016-02" db="EMBL/GenBank/DDBJ databases">
        <title>Complete Genome Sequence of Propionibacterium acidipropionici ATCC 55737.</title>
        <authorList>
            <person name="Luna Flores C.H."/>
            <person name="Nielsen L.K."/>
            <person name="Marcellin E."/>
        </authorList>
    </citation>
    <scope>NUCLEOTIDE SEQUENCE [LARGE SCALE GENOMIC DNA]</scope>
    <source>
        <strain evidence="2 4">ATCC 55737</strain>
    </source>
</reference>
<dbReference type="EMBL" id="CP014352">
    <property type="protein sequence ID" value="AMS05590.1"/>
    <property type="molecule type" value="Genomic_DNA"/>
</dbReference>
<dbReference type="RefSeq" id="WP_062819659.1">
    <property type="nucleotide sequence ID" value="NZ_CP014352.1"/>
</dbReference>
<evidence type="ECO:0000313" key="5">
    <source>
        <dbReference type="Proteomes" id="UP000178666"/>
    </source>
</evidence>
<feature type="region of interest" description="Disordered" evidence="1">
    <location>
        <begin position="212"/>
        <end position="246"/>
    </location>
</feature>
<proteinExistence type="predicted"/>
<gene>
    <name evidence="3" type="ORF">A8L58_10605</name>
    <name evidence="2" type="ORF">AXH35_09165</name>
</gene>
<evidence type="ECO:0000313" key="2">
    <source>
        <dbReference type="EMBL" id="AMS05590.1"/>
    </source>
</evidence>
<dbReference type="Proteomes" id="UP000075221">
    <property type="component" value="Chromosome"/>
</dbReference>
<reference evidence="3 5" key="1">
    <citation type="journal article" date="2016" name="Plant Dis.">
        <title>Improved production of propionic acid using genome shuffling.</title>
        <authorList>
            <person name="Luna-Flores C.H."/>
            <person name="Palfreyman R.W."/>
            <person name="Kromer J.O."/>
            <person name="Nielsen L.K."/>
            <person name="Marcellin E."/>
        </authorList>
    </citation>
    <scope>NUCLEOTIDE SEQUENCE [LARGE SCALE GENOMIC DNA]</scope>
    <source>
        <strain evidence="3 5">F3E8</strain>
    </source>
</reference>
<protein>
    <submittedName>
        <fullName evidence="2">Uncharacterized protein</fullName>
    </submittedName>
</protein>
<accession>A0AAC9ANH4</accession>
<evidence type="ECO:0000313" key="3">
    <source>
        <dbReference type="EMBL" id="AOZ47061.1"/>
    </source>
</evidence>